<reference evidence="14 15" key="1">
    <citation type="journal article" date="2021" name="Cell">
        <title>Tracing the genetic footprints of vertebrate landing in non-teleost ray-finned fishes.</title>
        <authorList>
            <person name="Bi X."/>
            <person name="Wang K."/>
            <person name="Yang L."/>
            <person name="Pan H."/>
            <person name="Jiang H."/>
            <person name="Wei Q."/>
            <person name="Fang M."/>
            <person name="Yu H."/>
            <person name="Zhu C."/>
            <person name="Cai Y."/>
            <person name="He Y."/>
            <person name="Gan X."/>
            <person name="Zeng H."/>
            <person name="Yu D."/>
            <person name="Zhu Y."/>
            <person name="Jiang H."/>
            <person name="Qiu Q."/>
            <person name="Yang H."/>
            <person name="Zhang Y.E."/>
            <person name="Wang W."/>
            <person name="Zhu M."/>
            <person name="He S."/>
            <person name="Zhang G."/>
        </authorList>
    </citation>
    <scope>NUCLEOTIDE SEQUENCE [LARGE SCALE GENOMIC DNA]</scope>
    <source>
        <strain evidence="14">Bchr_013</strain>
    </source>
</reference>
<comment type="subunit">
    <text evidence="9">A connexon is composed of a hexamer of connexins.</text>
</comment>
<comment type="function">
    <text evidence="9">One gap junction consists of a cluster of closely packed pairs of transmembrane channels, the connexons, through which materials of low MW diffuse from one cell to a neighboring cell.</text>
</comment>
<comment type="caution">
    <text evidence="14">The sequence shown here is derived from an EMBL/GenBank/DDBJ whole genome shotgun (WGS) entry which is preliminary data.</text>
</comment>
<feature type="transmembrane region" description="Helical" evidence="11">
    <location>
        <begin position="183"/>
        <end position="208"/>
    </location>
</feature>
<keyword evidence="4 9" id="KW-0812">Transmembrane</keyword>
<dbReference type="EMBL" id="JAATIS010000094">
    <property type="protein sequence ID" value="KAG2470841.1"/>
    <property type="molecule type" value="Genomic_DNA"/>
</dbReference>
<evidence type="ECO:0000256" key="8">
    <source>
        <dbReference type="ARBA" id="ARBA00023136"/>
    </source>
</evidence>
<evidence type="ECO:0000256" key="3">
    <source>
        <dbReference type="ARBA" id="ARBA00022475"/>
    </source>
</evidence>
<feature type="non-terminal residue" evidence="14">
    <location>
        <position position="1"/>
    </location>
</feature>
<dbReference type="Proteomes" id="UP000886611">
    <property type="component" value="Unassembled WGS sequence"/>
</dbReference>
<keyword evidence="7 11" id="KW-1133">Transmembrane helix</keyword>
<dbReference type="SMART" id="SM01089">
    <property type="entry name" value="Connexin_CCC"/>
    <property type="match status" value="1"/>
</dbReference>
<feature type="transmembrane region" description="Helical" evidence="11">
    <location>
        <begin position="102"/>
        <end position="122"/>
    </location>
</feature>
<dbReference type="GO" id="GO:0005243">
    <property type="term" value="F:gap junction channel activity"/>
    <property type="evidence" value="ECO:0007669"/>
    <property type="project" value="TreeGrafter"/>
</dbReference>
<evidence type="ECO:0000256" key="7">
    <source>
        <dbReference type="ARBA" id="ARBA00022989"/>
    </source>
</evidence>
<organism evidence="14 15">
    <name type="scientific">Polypterus senegalus</name>
    <name type="common">Senegal bichir</name>
    <dbReference type="NCBI Taxonomy" id="55291"/>
    <lineage>
        <taxon>Eukaryota</taxon>
        <taxon>Metazoa</taxon>
        <taxon>Chordata</taxon>
        <taxon>Craniata</taxon>
        <taxon>Vertebrata</taxon>
        <taxon>Euteleostomi</taxon>
        <taxon>Actinopterygii</taxon>
        <taxon>Polypteriformes</taxon>
        <taxon>Polypteridae</taxon>
        <taxon>Polypterus</taxon>
    </lineage>
</organism>
<evidence type="ECO:0000256" key="6">
    <source>
        <dbReference type="ARBA" id="ARBA00022949"/>
    </source>
</evidence>
<evidence type="ECO:0000256" key="2">
    <source>
        <dbReference type="ARBA" id="ARBA00004651"/>
    </source>
</evidence>
<evidence type="ECO:0000259" key="12">
    <source>
        <dbReference type="SMART" id="SM00037"/>
    </source>
</evidence>
<feature type="compositionally biased region" description="Basic residues" evidence="10">
    <location>
        <begin position="1"/>
        <end position="11"/>
    </location>
</feature>
<dbReference type="PANTHER" id="PTHR11984">
    <property type="entry name" value="CONNEXIN"/>
    <property type="match status" value="1"/>
</dbReference>
<feature type="transmembrane region" description="Helical" evidence="11">
    <location>
        <begin position="49"/>
        <end position="66"/>
    </location>
</feature>
<keyword evidence="8 11" id="KW-0472">Membrane</keyword>
<comment type="similarity">
    <text evidence="9">Belongs to the connexin family.</text>
</comment>
<keyword evidence="3" id="KW-1003">Cell membrane</keyword>
<evidence type="ECO:0000256" key="10">
    <source>
        <dbReference type="SAM" id="MobiDB-lite"/>
    </source>
</evidence>
<dbReference type="InterPro" id="IPR038359">
    <property type="entry name" value="Connexin_N_sf"/>
</dbReference>
<dbReference type="Gene3D" id="1.20.1440.80">
    <property type="entry name" value="Gap junction channel protein cysteine-rich domain"/>
    <property type="match status" value="1"/>
</dbReference>
<evidence type="ECO:0000313" key="14">
    <source>
        <dbReference type="EMBL" id="KAG2470841.1"/>
    </source>
</evidence>
<evidence type="ECO:0000259" key="13">
    <source>
        <dbReference type="SMART" id="SM01089"/>
    </source>
</evidence>
<evidence type="ECO:0000256" key="1">
    <source>
        <dbReference type="ARBA" id="ARBA00004610"/>
    </source>
</evidence>
<feature type="domain" description="Connexin cysteine-rich" evidence="13">
    <location>
        <begin position="194"/>
        <end position="260"/>
    </location>
</feature>
<protein>
    <recommendedName>
        <fullName evidence="9">Gap junction protein</fullName>
    </recommendedName>
</protein>
<dbReference type="GO" id="GO:0007267">
    <property type="term" value="P:cell-cell signaling"/>
    <property type="evidence" value="ECO:0007669"/>
    <property type="project" value="TreeGrafter"/>
</dbReference>
<dbReference type="Pfam" id="PF00029">
    <property type="entry name" value="Connexin"/>
    <property type="match status" value="1"/>
</dbReference>
<evidence type="ECO:0000256" key="4">
    <source>
        <dbReference type="ARBA" id="ARBA00022692"/>
    </source>
</evidence>
<feature type="transmembrane region" description="Helical" evidence="11">
    <location>
        <begin position="237"/>
        <end position="257"/>
    </location>
</feature>
<dbReference type="InterPro" id="IPR019570">
    <property type="entry name" value="Connexin_CCC"/>
</dbReference>
<keyword evidence="6" id="KW-0965">Cell junction</keyword>
<dbReference type="GO" id="GO:0005922">
    <property type="term" value="C:connexin complex"/>
    <property type="evidence" value="ECO:0007669"/>
    <property type="project" value="InterPro"/>
</dbReference>
<dbReference type="InterPro" id="IPR013092">
    <property type="entry name" value="Connexin_N"/>
</dbReference>
<dbReference type="PROSITE" id="PS00408">
    <property type="entry name" value="CONNEXINS_2"/>
    <property type="match status" value="1"/>
</dbReference>
<dbReference type="InterPro" id="IPR000500">
    <property type="entry name" value="Connexin"/>
</dbReference>
<keyword evidence="5 9" id="KW-0303">Gap junction</keyword>
<name>A0A8X7XMM5_POLSE</name>
<dbReference type="AlphaFoldDB" id="A0A8X7XMM5"/>
<evidence type="ECO:0000256" key="5">
    <source>
        <dbReference type="ARBA" id="ARBA00022868"/>
    </source>
</evidence>
<gene>
    <name evidence="14" type="primary">Cxd2</name>
    <name evidence="14" type="ORF">GTO96_0005951</name>
</gene>
<feature type="non-terminal residue" evidence="14">
    <location>
        <position position="366"/>
    </location>
</feature>
<feature type="domain" description="Connexin N-terminal" evidence="12">
    <location>
        <begin position="68"/>
        <end position="101"/>
    </location>
</feature>
<dbReference type="SMART" id="SM00037">
    <property type="entry name" value="CNX"/>
    <property type="match status" value="1"/>
</dbReference>
<accession>A0A8X7XMM5</accession>
<feature type="region of interest" description="Disordered" evidence="10">
    <location>
        <begin position="321"/>
        <end position="366"/>
    </location>
</feature>
<evidence type="ECO:0000256" key="11">
    <source>
        <dbReference type="SAM" id="Phobius"/>
    </source>
</evidence>
<dbReference type="InterPro" id="IPR017990">
    <property type="entry name" value="Connexin_CS"/>
</dbReference>
<feature type="region of interest" description="Disordered" evidence="10">
    <location>
        <begin position="1"/>
        <end position="20"/>
    </location>
</feature>
<dbReference type="PANTHER" id="PTHR11984:SF106">
    <property type="entry name" value="GAP JUNCTION PROTEIN"/>
    <property type="match status" value="1"/>
</dbReference>
<sequence>MGRHGAVRRQRFSGLSGSKSLSGRVMTEWTVLKRLLDAVHQHSTMIGRIWLTVMVIFRLLIVAVATEDVYTDEQDMFVCNTLQPGCANICYDSFAPISHARFWVFQIILVSTPSLCFIVYTWHNLSKINGESVKEEIAVVQHGGCGSSQGSCKSHGYLDEAVRNGPGGVQRGRRTTSRRLVRCYVVHVCCRAALEVGFVAAQCALFGFQVPPRFLCSAPPCAQAVDCYVSRPTEKTIFLMFTFSVGVLCSCLNFLELNHLGWKKIKRSLLTHDFSQGGYQEIRSPDTNSVDSLTLRGLANEPSLASFNLEAEHNQEWTFTGGCSPGGQKMVDSGRGEDRSQGGASSLKVKPGKSKGGRQKSGEVWI</sequence>
<evidence type="ECO:0000256" key="9">
    <source>
        <dbReference type="RuleBase" id="RU000630"/>
    </source>
</evidence>
<proteinExistence type="inferred from homology"/>
<dbReference type="OrthoDB" id="8863985at2759"/>
<comment type="subcellular location">
    <subcellularLocation>
        <location evidence="1">Cell junction</location>
        <location evidence="1">Gap junction</location>
    </subcellularLocation>
    <subcellularLocation>
        <location evidence="2 9">Cell membrane</location>
        <topology evidence="2 9">Multi-pass membrane protein</topology>
    </subcellularLocation>
</comment>
<keyword evidence="15" id="KW-1185">Reference proteome</keyword>
<evidence type="ECO:0000313" key="15">
    <source>
        <dbReference type="Proteomes" id="UP000886611"/>
    </source>
</evidence>
<dbReference type="PRINTS" id="PR00206">
    <property type="entry name" value="CONNEXIN"/>
</dbReference>
<dbReference type="PROSITE" id="PS00407">
    <property type="entry name" value="CONNEXINS_1"/>
    <property type="match status" value="1"/>
</dbReference>